<dbReference type="SMART" id="SM00561">
    <property type="entry name" value="MBT"/>
    <property type="match status" value="1"/>
</dbReference>
<evidence type="ECO:0000256" key="2">
    <source>
        <dbReference type="PROSITE-ProRule" id="PRU00459"/>
    </source>
</evidence>
<gene>
    <name evidence="3" type="primary">Sfmbt2</name>
    <name evidence="3" type="ORF">CEXT_529411</name>
</gene>
<evidence type="ECO:0000313" key="4">
    <source>
        <dbReference type="Proteomes" id="UP001054945"/>
    </source>
</evidence>
<keyword evidence="4" id="KW-1185">Reference proteome</keyword>
<dbReference type="InterPro" id="IPR004092">
    <property type="entry name" value="Mbt"/>
</dbReference>
<dbReference type="GO" id="GO:0003682">
    <property type="term" value="F:chromatin binding"/>
    <property type="evidence" value="ECO:0007669"/>
    <property type="project" value="TreeGrafter"/>
</dbReference>
<feature type="repeat" description="MBT" evidence="2">
    <location>
        <begin position="13"/>
        <end position="106"/>
    </location>
</feature>
<comment type="caution">
    <text evidence="3">The sequence shown here is derived from an EMBL/GenBank/DDBJ whole genome shotgun (WGS) entry which is preliminary data.</text>
</comment>
<feature type="non-terminal residue" evidence="3">
    <location>
        <position position="107"/>
    </location>
</feature>
<name>A0AAV4ML43_CAEEX</name>
<reference evidence="3 4" key="1">
    <citation type="submission" date="2021-06" db="EMBL/GenBank/DDBJ databases">
        <title>Caerostris extrusa draft genome.</title>
        <authorList>
            <person name="Kono N."/>
            <person name="Arakawa K."/>
        </authorList>
    </citation>
    <scope>NUCLEOTIDE SEQUENCE [LARGE SCALE GENOMIC DNA]</scope>
</reference>
<dbReference type="Gene3D" id="2.30.30.140">
    <property type="match status" value="1"/>
</dbReference>
<proteinExistence type="predicted"/>
<accession>A0AAV4ML43</accession>
<dbReference type="GO" id="GO:0042393">
    <property type="term" value="F:histone binding"/>
    <property type="evidence" value="ECO:0007669"/>
    <property type="project" value="TreeGrafter"/>
</dbReference>
<keyword evidence="1" id="KW-0677">Repeat</keyword>
<dbReference type="CDD" id="cd20093">
    <property type="entry name" value="MBT_SFMBT_rpt1"/>
    <property type="match status" value="1"/>
</dbReference>
<evidence type="ECO:0000313" key="3">
    <source>
        <dbReference type="EMBL" id="GIX72585.1"/>
    </source>
</evidence>
<dbReference type="EMBL" id="BPLR01019859">
    <property type="protein sequence ID" value="GIX72585.1"/>
    <property type="molecule type" value="Genomic_DNA"/>
</dbReference>
<sequence>MESTIKDGTDPDFVWQDYLEDTNSVSAPPTAFSSGFKVGMKLEVPNPEDSAMYWPASVIMTCGDLLTLRYLGYGDDRSADFWFNIKTGEFHPIGWCAFNSKKLKPPA</sequence>
<dbReference type="Pfam" id="PF02820">
    <property type="entry name" value="MBT"/>
    <property type="match status" value="1"/>
</dbReference>
<dbReference type="AlphaFoldDB" id="A0AAV4ML43"/>
<evidence type="ECO:0000256" key="1">
    <source>
        <dbReference type="ARBA" id="ARBA00022737"/>
    </source>
</evidence>
<organism evidence="3 4">
    <name type="scientific">Caerostris extrusa</name>
    <name type="common">Bark spider</name>
    <name type="synonym">Caerostris bankana</name>
    <dbReference type="NCBI Taxonomy" id="172846"/>
    <lineage>
        <taxon>Eukaryota</taxon>
        <taxon>Metazoa</taxon>
        <taxon>Ecdysozoa</taxon>
        <taxon>Arthropoda</taxon>
        <taxon>Chelicerata</taxon>
        <taxon>Arachnida</taxon>
        <taxon>Araneae</taxon>
        <taxon>Araneomorphae</taxon>
        <taxon>Entelegynae</taxon>
        <taxon>Araneoidea</taxon>
        <taxon>Araneidae</taxon>
        <taxon>Caerostris</taxon>
    </lineage>
</organism>
<dbReference type="PROSITE" id="PS51079">
    <property type="entry name" value="MBT"/>
    <property type="match status" value="1"/>
</dbReference>
<dbReference type="GO" id="GO:0005634">
    <property type="term" value="C:nucleus"/>
    <property type="evidence" value="ECO:0007669"/>
    <property type="project" value="InterPro"/>
</dbReference>
<dbReference type="Proteomes" id="UP001054945">
    <property type="component" value="Unassembled WGS sequence"/>
</dbReference>
<dbReference type="GO" id="GO:0045892">
    <property type="term" value="P:negative regulation of DNA-templated transcription"/>
    <property type="evidence" value="ECO:0007669"/>
    <property type="project" value="TreeGrafter"/>
</dbReference>
<dbReference type="PANTHER" id="PTHR12247:SF129">
    <property type="entry name" value="SOP-2-RELATED PROTEIN 3"/>
    <property type="match status" value="1"/>
</dbReference>
<dbReference type="PANTHER" id="PTHR12247">
    <property type="entry name" value="POLYCOMB GROUP PROTEIN"/>
    <property type="match status" value="1"/>
</dbReference>
<dbReference type="SUPFAM" id="SSF63748">
    <property type="entry name" value="Tudor/PWWP/MBT"/>
    <property type="match status" value="1"/>
</dbReference>
<dbReference type="InterPro" id="IPR050548">
    <property type="entry name" value="PcG_chromatin_remod_factors"/>
</dbReference>
<protein>
    <submittedName>
        <fullName evidence="3">Scm-like with four MBT domains protein 2</fullName>
    </submittedName>
</protein>